<evidence type="ECO:0000313" key="3">
    <source>
        <dbReference type="Proteomes" id="UP000221165"/>
    </source>
</evidence>
<evidence type="ECO:0000313" key="2">
    <source>
        <dbReference type="EMBL" id="PHJ22662.1"/>
    </source>
</evidence>
<dbReference type="EMBL" id="MIGC01001554">
    <property type="protein sequence ID" value="PHJ22662.1"/>
    <property type="molecule type" value="Genomic_DNA"/>
</dbReference>
<feature type="compositionally biased region" description="Low complexity" evidence="1">
    <location>
        <begin position="46"/>
        <end position="59"/>
    </location>
</feature>
<gene>
    <name evidence="2" type="ORF">CSUI_003486</name>
</gene>
<dbReference type="RefSeq" id="XP_067924339.1">
    <property type="nucleotide sequence ID" value="XM_068063684.1"/>
</dbReference>
<dbReference type="VEuPathDB" id="ToxoDB:CSUI_003486"/>
<proteinExistence type="predicted"/>
<dbReference type="GeneID" id="94426895"/>
<keyword evidence="3" id="KW-1185">Reference proteome</keyword>
<organism evidence="2 3">
    <name type="scientific">Cystoisospora suis</name>
    <dbReference type="NCBI Taxonomy" id="483139"/>
    <lineage>
        <taxon>Eukaryota</taxon>
        <taxon>Sar</taxon>
        <taxon>Alveolata</taxon>
        <taxon>Apicomplexa</taxon>
        <taxon>Conoidasida</taxon>
        <taxon>Coccidia</taxon>
        <taxon>Eucoccidiorida</taxon>
        <taxon>Eimeriorina</taxon>
        <taxon>Sarcocystidae</taxon>
        <taxon>Cystoisospora</taxon>
    </lineage>
</organism>
<protein>
    <submittedName>
        <fullName evidence="2">Alveolin domain containing intermediate filament imc6</fullName>
    </submittedName>
</protein>
<evidence type="ECO:0000256" key="1">
    <source>
        <dbReference type="SAM" id="MobiDB-lite"/>
    </source>
</evidence>
<feature type="region of interest" description="Disordered" evidence="1">
    <location>
        <begin position="455"/>
        <end position="516"/>
    </location>
</feature>
<name>A0A2C6L4R6_9APIC</name>
<dbReference type="OrthoDB" id="203824at2759"/>
<comment type="caution">
    <text evidence="2">The sequence shown here is derived from an EMBL/GenBank/DDBJ whole genome shotgun (WGS) entry which is preliminary data.</text>
</comment>
<feature type="region of interest" description="Disordered" evidence="1">
    <location>
        <begin position="1"/>
        <end position="96"/>
    </location>
</feature>
<sequence length="516" mass="56475">MAQLISQSSGGGLEPKGEGAAVIPPSGAAQASSSSSSSFPENSVDGPNTPLTGTTLPRTFEYRSPPNPPQMSSSTPLMAPGAFLPPQQQPPIFHAPSSLPPGVAGGSYDVLPALAGWHEDQPQTGGACGNLFGACCPGAPSESYPTSTPFRPGLTENMWRWTRDGKLQLSCGQPIVPVPVIQEIHRRDKIIEVPQVDVVDAVKPKVFNQGVEHEVPLMQIHADHEFFDVEQIRYVEKEVVVPIVTGFTHKFVPKWEIREVPRPVVKYVGKQDEIEVEVPQVQFVDKVVEKEVVVDTIEKKIPKIIEVPKYVDTVKYVWKPVEKIVHVERFVPVFDVSLECPAPLIVPYPVQAVKEMPAVMVRKAVPGAEIDEQEVDVISPPGTVRVPEEYVREYQHPHEEEGTSVLCRCPGGGTCTGSGDTSEDLGDGDRKRKILTAEEMKMQLRLRELGGERILRGNLPGEEQDGEGEEGRRINQQHLTGLHQLTRGSDILQEAAQGGRGSDRGSSDRSELEELH</sequence>
<dbReference type="InterPro" id="IPR022086">
    <property type="entry name" value="IMCp"/>
</dbReference>
<dbReference type="Proteomes" id="UP000221165">
    <property type="component" value="Unassembled WGS sequence"/>
</dbReference>
<dbReference type="AlphaFoldDB" id="A0A2C6L4R6"/>
<reference evidence="2 3" key="1">
    <citation type="journal article" date="2017" name="Int. J. Parasitol.">
        <title>The genome of the protozoan parasite Cystoisospora suis and a reverse vaccinology approach to identify vaccine candidates.</title>
        <authorList>
            <person name="Palmieri N."/>
            <person name="Shrestha A."/>
            <person name="Ruttkowski B."/>
            <person name="Beck T."/>
            <person name="Vogl C."/>
            <person name="Tomley F."/>
            <person name="Blake D.P."/>
            <person name="Joachim A."/>
        </authorList>
    </citation>
    <scope>NUCLEOTIDE SEQUENCE [LARGE SCALE GENOMIC DNA]</scope>
    <source>
        <strain evidence="2 3">Wien I</strain>
    </source>
</reference>
<dbReference type="Pfam" id="PF12314">
    <property type="entry name" value="IMCp"/>
    <property type="match status" value="1"/>
</dbReference>
<accession>A0A2C6L4R6</accession>
<feature type="compositionally biased region" description="Basic and acidic residues" evidence="1">
    <location>
        <begin position="501"/>
        <end position="516"/>
    </location>
</feature>